<sequence>MKSIYKLYPGNALNIPAVHIISHHFIQHN</sequence>
<name>A0A383CT34_9ZZZZ</name>
<dbReference type="EMBL" id="UINC01211218">
    <property type="protein sequence ID" value="SVE35025.1"/>
    <property type="molecule type" value="Genomic_DNA"/>
</dbReference>
<organism evidence="1">
    <name type="scientific">marine metagenome</name>
    <dbReference type="NCBI Taxonomy" id="408172"/>
    <lineage>
        <taxon>unclassified sequences</taxon>
        <taxon>metagenomes</taxon>
        <taxon>ecological metagenomes</taxon>
    </lineage>
</organism>
<reference evidence="1" key="1">
    <citation type="submission" date="2018-05" db="EMBL/GenBank/DDBJ databases">
        <authorList>
            <person name="Lanie J.A."/>
            <person name="Ng W.-L."/>
            <person name="Kazmierczak K.M."/>
            <person name="Andrzejewski T.M."/>
            <person name="Davidsen T.M."/>
            <person name="Wayne K.J."/>
            <person name="Tettelin H."/>
            <person name="Glass J.I."/>
            <person name="Rusch D."/>
            <person name="Podicherti R."/>
            <person name="Tsui H.-C.T."/>
            <person name="Winkler M.E."/>
        </authorList>
    </citation>
    <scope>NUCLEOTIDE SEQUENCE</scope>
</reference>
<evidence type="ECO:0000313" key="1">
    <source>
        <dbReference type="EMBL" id="SVE35025.1"/>
    </source>
</evidence>
<accession>A0A383CT34</accession>
<dbReference type="AlphaFoldDB" id="A0A383CT34"/>
<proteinExistence type="predicted"/>
<protein>
    <submittedName>
        <fullName evidence="1">Uncharacterized protein</fullName>
    </submittedName>
</protein>
<gene>
    <name evidence="1" type="ORF">METZ01_LOCUS487879</name>
</gene>